<dbReference type="SUPFAM" id="SSF55718">
    <property type="entry name" value="SCP-like"/>
    <property type="match status" value="1"/>
</dbReference>
<dbReference type="InterPro" id="IPR036527">
    <property type="entry name" value="SCP2_sterol-bd_dom_sf"/>
</dbReference>
<dbReference type="STRING" id="1385369.N825_04955"/>
<name>W9H567_9PROT</name>
<organism evidence="2 3">
    <name type="scientific">Skermanella stibiiresistens SB22</name>
    <dbReference type="NCBI Taxonomy" id="1385369"/>
    <lineage>
        <taxon>Bacteria</taxon>
        <taxon>Pseudomonadati</taxon>
        <taxon>Pseudomonadota</taxon>
        <taxon>Alphaproteobacteria</taxon>
        <taxon>Rhodospirillales</taxon>
        <taxon>Azospirillaceae</taxon>
        <taxon>Skermanella</taxon>
    </lineage>
</organism>
<comment type="caution">
    <text evidence="2">The sequence shown here is derived from an EMBL/GenBank/DDBJ whole genome shotgun (WGS) entry which is preliminary data.</text>
</comment>
<gene>
    <name evidence="2" type="ORF">N825_04955</name>
</gene>
<evidence type="ECO:0000259" key="1">
    <source>
        <dbReference type="Pfam" id="PF02036"/>
    </source>
</evidence>
<keyword evidence="3" id="KW-1185">Reference proteome</keyword>
<protein>
    <submittedName>
        <fullName evidence="2">Sterol carrier protein</fullName>
    </submittedName>
</protein>
<dbReference type="Gene3D" id="3.30.1050.10">
    <property type="entry name" value="SCP2 sterol-binding domain"/>
    <property type="match status" value="1"/>
</dbReference>
<evidence type="ECO:0000313" key="3">
    <source>
        <dbReference type="Proteomes" id="UP000019486"/>
    </source>
</evidence>
<proteinExistence type="predicted"/>
<reference evidence="2 3" key="1">
    <citation type="submission" date="2013-08" db="EMBL/GenBank/DDBJ databases">
        <title>The genome sequence of Skermanella stibiiresistens.</title>
        <authorList>
            <person name="Zhu W."/>
            <person name="Wang G."/>
        </authorList>
    </citation>
    <scope>NUCLEOTIDE SEQUENCE [LARGE SCALE GENOMIC DNA]</scope>
    <source>
        <strain evidence="2 3">SB22</strain>
    </source>
</reference>
<dbReference type="OrthoDB" id="9809312at2"/>
<accession>W9H567</accession>
<feature type="domain" description="SCP2" evidence="1">
    <location>
        <begin position="4"/>
        <end position="99"/>
    </location>
</feature>
<dbReference type="InterPro" id="IPR003033">
    <property type="entry name" value="SCP2_sterol-bd_dom"/>
</dbReference>
<dbReference type="EMBL" id="AVFL01000010">
    <property type="protein sequence ID" value="EWY39847.1"/>
    <property type="molecule type" value="Genomic_DNA"/>
</dbReference>
<dbReference type="AlphaFoldDB" id="W9H567"/>
<dbReference type="Proteomes" id="UP000019486">
    <property type="component" value="Unassembled WGS sequence"/>
</dbReference>
<evidence type="ECO:0000313" key="2">
    <source>
        <dbReference type="EMBL" id="EWY39847.1"/>
    </source>
</evidence>
<dbReference type="Pfam" id="PF02036">
    <property type="entry name" value="SCP2"/>
    <property type="match status" value="1"/>
</dbReference>
<sequence length="100" mass="11006">MTLDQIEAKMRKRLSQFRAFNGAAKFDFGKDGLLRLDASKSPATLHREDGEAVCTIRMTLDNFDRMLDGELNPTLAFATGKLKVQGSMGSALKLAALLEE</sequence>